<dbReference type="Proteomes" id="UP000287746">
    <property type="component" value="Unassembled WGS sequence"/>
</dbReference>
<dbReference type="STRING" id="93064.BRX40_12330"/>
<dbReference type="Pfam" id="PF00593">
    <property type="entry name" value="TonB_dep_Rec_b-barrel"/>
    <property type="match status" value="1"/>
</dbReference>
<dbReference type="EMBL" id="QQWO01000005">
    <property type="protein sequence ID" value="RSV04686.1"/>
    <property type="molecule type" value="Genomic_DNA"/>
</dbReference>
<evidence type="ECO:0000256" key="11">
    <source>
        <dbReference type="PROSITE-ProRule" id="PRU01360"/>
    </source>
</evidence>
<evidence type="ECO:0000313" key="20">
    <source>
        <dbReference type="Proteomes" id="UP000286681"/>
    </source>
</evidence>
<evidence type="ECO:0000313" key="18">
    <source>
        <dbReference type="EMBL" id="RSY90459.1"/>
    </source>
</evidence>
<feature type="signal peptide" evidence="13">
    <location>
        <begin position="1"/>
        <end position="26"/>
    </location>
</feature>
<dbReference type="InterPro" id="IPR012910">
    <property type="entry name" value="Plug_dom"/>
</dbReference>
<keyword evidence="10 11" id="KW-0998">Cell outer membrane</keyword>
<evidence type="ECO:0000256" key="1">
    <source>
        <dbReference type="ARBA" id="ARBA00004571"/>
    </source>
</evidence>
<evidence type="ECO:0000256" key="6">
    <source>
        <dbReference type="ARBA" id="ARBA00023004"/>
    </source>
</evidence>
<dbReference type="GO" id="GO:0006826">
    <property type="term" value="P:iron ion transport"/>
    <property type="evidence" value="ECO:0007669"/>
    <property type="project" value="UniProtKB-KW"/>
</dbReference>
<keyword evidence="2 11" id="KW-0813">Transport</keyword>
<dbReference type="EMBL" id="QQYZ01000001">
    <property type="protein sequence ID" value="RSY90459.1"/>
    <property type="molecule type" value="Genomic_DNA"/>
</dbReference>
<evidence type="ECO:0000313" key="17">
    <source>
        <dbReference type="EMBL" id="RSV04686.1"/>
    </source>
</evidence>
<dbReference type="Gene3D" id="2.40.170.20">
    <property type="entry name" value="TonB-dependent receptor, beta-barrel domain"/>
    <property type="match status" value="1"/>
</dbReference>
<evidence type="ECO:0000256" key="5">
    <source>
        <dbReference type="ARBA" id="ARBA00022692"/>
    </source>
</evidence>
<dbReference type="GO" id="GO:0009279">
    <property type="term" value="C:cell outer membrane"/>
    <property type="evidence" value="ECO:0007669"/>
    <property type="project" value="UniProtKB-SubCell"/>
</dbReference>
<evidence type="ECO:0000313" key="21">
    <source>
        <dbReference type="Proteomes" id="UP000287746"/>
    </source>
</evidence>
<keyword evidence="6" id="KW-0408">Iron</keyword>
<evidence type="ECO:0000256" key="13">
    <source>
        <dbReference type="SAM" id="SignalP"/>
    </source>
</evidence>
<dbReference type="RefSeq" id="WP_075151782.1">
    <property type="nucleotide sequence ID" value="NZ_CP018820.1"/>
</dbReference>
<evidence type="ECO:0000313" key="19">
    <source>
        <dbReference type="Proteomes" id="UP000185161"/>
    </source>
</evidence>
<evidence type="ECO:0000256" key="2">
    <source>
        <dbReference type="ARBA" id="ARBA00022448"/>
    </source>
</evidence>
<evidence type="ECO:0000256" key="3">
    <source>
        <dbReference type="ARBA" id="ARBA00022452"/>
    </source>
</evidence>
<dbReference type="Proteomes" id="UP000286681">
    <property type="component" value="Unassembled WGS sequence"/>
</dbReference>
<sequence length="795" mass="85381">MNRSVQFHVVASAFALAVSLAVPAHAQEGPAEPQAEAPAPEDTGEIIVTAQKRAERLLDVPLAVTAVTGDALADRQISDTNSLVQAVPSLSFQQGANPTNTSFRIRGIGTSLFGQGTESSVSTVVDGVVAVRQAQGFSDLADIERVEILRGPQGTLFGKNASAGVISVTTARPARDLTASGDFTIAEHGEYRARGTVSGPLSSTLRARVTGYYNDVRGITRNIGTNRWVNGSSGWGVRGKLEWDATETLNFLLSAEYRKTDAVCCGSTMVSIVNPVLQGLVGPIQASRSNRTINEDSDTYANTSQQTYSLQADWDLGAATITSITAFQKYHLDVNQPIDRINAPVPVFAGAGAAYSWWNQNHGVADIQGLSQELRIANNGSNAFNYVAGVFYMHSYIERPFDRRRARCTAGVIGQPCAAANIIYQSSASEIRLSQDSIAAFGQFDYNIAGGLKVIGGLRVQHEKGFNRGFRIAPIQTGDVIFPANPPVSGQFRASDTAVTGKAGLQYEFNRNAQAYATYTRGYKGLGYEMEISADLANQKALEPEWVNAYELGFKGRTSDGSFSISAAAFLADYTNLQVQANRSDPVTGVVQFVSTNAGKSQTKGFEIEATMRPTDGFTVNAAVTYAKSTIDIDGLNCPLQLQAAAPVMTGTPINVCYRTAAGATPQQNLRGKPLAASPEWRVSVSPRYETDISSSLGAFGQFSINYTSAQQFAVEQDPLLWQPAYVLVDASIGIKTIDDRYSLTLFVKNLFDENYLTSIGHNSLLATAANPYDLVGTYNKDSSRYFGATFGVKF</sequence>
<dbReference type="InterPro" id="IPR000531">
    <property type="entry name" value="Beta-barrel_TonB"/>
</dbReference>
<evidence type="ECO:0000313" key="16">
    <source>
        <dbReference type="EMBL" id="APR53110.1"/>
    </source>
</evidence>
<dbReference type="AlphaFoldDB" id="A0A1L6JC90"/>
<reference evidence="19" key="2">
    <citation type="submission" date="2016-12" db="EMBL/GenBank/DDBJ databases">
        <title>Whole genome sequencing of Sphingomonas sp. ABOJV.</title>
        <authorList>
            <person name="Conlan S."/>
            <person name="Thomas P.J."/>
            <person name="Mullikin J."/>
            <person name="Palmore T.N."/>
            <person name="Frank K.M."/>
            <person name="Segre J.A."/>
        </authorList>
    </citation>
    <scope>NUCLEOTIDE SEQUENCE [LARGE SCALE GENOMIC DNA]</scope>
    <source>
        <strain evidence="19">ABOJV</strain>
    </source>
</reference>
<name>A0A1L6JC90_9SPHN</name>
<organism evidence="16 19">
    <name type="scientific">Sphingomonas koreensis</name>
    <dbReference type="NCBI Taxonomy" id="93064"/>
    <lineage>
        <taxon>Bacteria</taxon>
        <taxon>Pseudomonadati</taxon>
        <taxon>Pseudomonadota</taxon>
        <taxon>Alphaproteobacteria</taxon>
        <taxon>Sphingomonadales</taxon>
        <taxon>Sphingomonadaceae</taxon>
        <taxon>Sphingomonas</taxon>
    </lineage>
</organism>
<evidence type="ECO:0000256" key="10">
    <source>
        <dbReference type="ARBA" id="ARBA00023237"/>
    </source>
</evidence>
<evidence type="ECO:0000256" key="8">
    <source>
        <dbReference type="ARBA" id="ARBA00023077"/>
    </source>
</evidence>
<keyword evidence="8 12" id="KW-0798">TonB box</keyword>
<evidence type="ECO:0000259" key="14">
    <source>
        <dbReference type="Pfam" id="PF00593"/>
    </source>
</evidence>
<evidence type="ECO:0000259" key="15">
    <source>
        <dbReference type="Pfam" id="PF07715"/>
    </source>
</evidence>
<reference evidence="16" key="1">
    <citation type="submission" date="2016-12" db="EMBL/GenBank/DDBJ databases">
        <title>Whole genome sequencing of Sphingomonas koreensis.</title>
        <authorList>
            <person name="Conlan S."/>
            <person name="Thomas P.J."/>
            <person name="Mullikin J."/>
            <person name="Palmore T.N."/>
            <person name="Frank K.M."/>
            <person name="Segre J.A."/>
        </authorList>
    </citation>
    <scope>NUCLEOTIDE SEQUENCE</scope>
    <source>
        <strain evidence="16">ABOJV</strain>
    </source>
</reference>
<keyword evidence="5 11" id="KW-0812">Transmembrane</keyword>
<feature type="domain" description="TonB-dependent receptor plug" evidence="15">
    <location>
        <begin position="57"/>
        <end position="165"/>
    </location>
</feature>
<comment type="similarity">
    <text evidence="11 12">Belongs to the TonB-dependent receptor family.</text>
</comment>
<keyword evidence="13" id="KW-0732">Signal</keyword>
<dbReference type="PANTHER" id="PTHR32552:SF81">
    <property type="entry name" value="TONB-DEPENDENT OUTER MEMBRANE RECEPTOR"/>
    <property type="match status" value="1"/>
</dbReference>
<feature type="chain" id="PRO_5041797923" evidence="13">
    <location>
        <begin position="27"/>
        <end position="795"/>
    </location>
</feature>
<evidence type="ECO:0000256" key="4">
    <source>
        <dbReference type="ARBA" id="ARBA00022496"/>
    </source>
</evidence>
<accession>A0A1L6JC90</accession>
<keyword evidence="4" id="KW-0410">Iron transport</keyword>
<dbReference type="Pfam" id="PF07715">
    <property type="entry name" value="Plug"/>
    <property type="match status" value="1"/>
</dbReference>
<dbReference type="InterPro" id="IPR039426">
    <property type="entry name" value="TonB-dep_rcpt-like"/>
</dbReference>
<keyword evidence="16" id="KW-0675">Receptor</keyword>
<keyword evidence="19" id="KW-1185">Reference proteome</keyword>
<proteinExistence type="inferred from homology"/>
<dbReference type="InterPro" id="IPR036942">
    <property type="entry name" value="Beta-barrel_TonB_sf"/>
</dbReference>
<keyword evidence="7" id="KW-0406">Ion transport</keyword>
<dbReference type="KEGG" id="skr:BRX40_12330"/>
<dbReference type="SUPFAM" id="SSF56935">
    <property type="entry name" value="Porins"/>
    <property type="match status" value="1"/>
</dbReference>
<evidence type="ECO:0000256" key="9">
    <source>
        <dbReference type="ARBA" id="ARBA00023136"/>
    </source>
</evidence>
<feature type="domain" description="TonB-dependent receptor-like beta-barrel" evidence="14">
    <location>
        <begin position="289"/>
        <end position="751"/>
    </location>
</feature>
<gene>
    <name evidence="16" type="ORF">BRX40_12330</name>
    <name evidence="17" type="ORF">CA257_07110</name>
    <name evidence="18" type="ORF">DAH66_00230</name>
</gene>
<dbReference type="EMBL" id="CP018820">
    <property type="protein sequence ID" value="APR53110.1"/>
    <property type="molecule type" value="Genomic_DNA"/>
</dbReference>
<dbReference type="Proteomes" id="UP000185161">
    <property type="component" value="Chromosome"/>
</dbReference>
<dbReference type="CDD" id="cd01347">
    <property type="entry name" value="ligand_gated_channel"/>
    <property type="match status" value="1"/>
</dbReference>
<keyword evidence="9 11" id="KW-0472">Membrane</keyword>
<keyword evidence="3 11" id="KW-1134">Transmembrane beta strand</keyword>
<comment type="subcellular location">
    <subcellularLocation>
        <location evidence="1 11">Cell outer membrane</location>
        <topology evidence="1 11">Multi-pass membrane protein</topology>
    </subcellularLocation>
</comment>
<evidence type="ECO:0000256" key="7">
    <source>
        <dbReference type="ARBA" id="ARBA00023065"/>
    </source>
</evidence>
<protein>
    <submittedName>
        <fullName evidence="16">TonB-dependent receptor</fullName>
    </submittedName>
</protein>
<dbReference type="OrthoDB" id="9760333at2"/>
<evidence type="ECO:0000256" key="12">
    <source>
        <dbReference type="RuleBase" id="RU003357"/>
    </source>
</evidence>
<dbReference type="PROSITE" id="PS52016">
    <property type="entry name" value="TONB_DEPENDENT_REC_3"/>
    <property type="match status" value="1"/>
</dbReference>
<dbReference type="PANTHER" id="PTHR32552">
    <property type="entry name" value="FERRICHROME IRON RECEPTOR-RELATED"/>
    <property type="match status" value="1"/>
</dbReference>
<dbReference type="GeneID" id="44133354"/>
<reference evidence="20 21" key="3">
    <citation type="submission" date="2018-07" db="EMBL/GenBank/DDBJ databases">
        <title>Genomic and Epidemiologic Investigation of an Indolent Hospital Outbreak.</title>
        <authorList>
            <person name="Johnson R.C."/>
            <person name="Deming C."/>
            <person name="Conlan S."/>
            <person name="Zellmer C.J."/>
            <person name="Michelin A.V."/>
            <person name="Lee-Lin S."/>
            <person name="Thomas P.J."/>
            <person name="Park M."/>
            <person name="Weingarten R.A."/>
            <person name="Less J."/>
            <person name="Dekker J.P."/>
            <person name="Frank K.M."/>
            <person name="Musser K.A."/>
            <person name="Mcquiston J.R."/>
            <person name="Henderson D.K."/>
            <person name="Lau A.F."/>
            <person name="Palmore T.N."/>
            <person name="Segre J.A."/>
        </authorList>
    </citation>
    <scope>NUCLEOTIDE SEQUENCE [LARGE SCALE GENOMIC DNA]</scope>
    <source>
        <strain evidence="18 21">SK-CDC1_0717</strain>
        <strain evidence="17 20">SK-NIH.Env10_0317</strain>
    </source>
</reference>